<evidence type="ECO:0000256" key="3">
    <source>
        <dbReference type="ARBA" id="ARBA00022737"/>
    </source>
</evidence>
<dbReference type="Proteomes" id="UP000576082">
    <property type="component" value="Unassembled WGS sequence"/>
</dbReference>
<feature type="signal peptide" evidence="6">
    <location>
        <begin position="1"/>
        <end position="16"/>
    </location>
</feature>
<dbReference type="InterPro" id="IPR022409">
    <property type="entry name" value="PKD/Chitinase_dom"/>
</dbReference>
<keyword evidence="2" id="KW-0812">Transmembrane</keyword>
<feature type="domain" description="PKD" evidence="7">
    <location>
        <begin position="921"/>
        <end position="981"/>
    </location>
</feature>
<dbReference type="GO" id="GO:0005886">
    <property type="term" value="C:plasma membrane"/>
    <property type="evidence" value="ECO:0007669"/>
    <property type="project" value="TreeGrafter"/>
</dbReference>
<dbReference type="NCBIfam" id="TIGR04131">
    <property type="entry name" value="Bac_Flav_CTERM"/>
    <property type="match status" value="1"/>
</dbReference>
<dbReference type="SUPFAM" id="SSF49299">
    <property type="entry name" value="PKD domain"/>
    <property type="match status" value="15"/>
</dbReference>
<evidence type="ECO:0000313" key="8">
    <source>
        <dbReference type="EMBL" id="NME70881.1"/>
    </source>
</evidence>
<feature type="chain" id="PRO_5030586933" evidence="6">
    <location>
        <begin position="17"/>
        <end position="2075"/>
    </location>
</feature>
<keyword evidence="3" id="KW-0677">Repeat</keyword>
<evidence type="ECO:0000313" key="9">
    <source>
        <dbReference type="Proteomes" id="UP000576082"/>
    </source>
</evidence>
<organism evidence="8 9">
    <name type="scientific">Flammeovirga aprica JL-4</name>
    <dbReference type="NCBI Taxonomy" id="694437"/>
    <lineage>
        <taxon>Bacteria</taxon>
        <taxon>Pseudomonadati</taxon>
        <taxon>Bacteroidota</taxon>
        <taxon>Cytophagia</taxon>
        <taxon>Cytophagales</taxon>
        <taxon>Flammeovirgaceae</taxon>
        <taxon>Flammeovirga</taxon>
    </lineage>
</organism>
<dbReference type="PANTHER" id="PTHR46730">
    <property type="entry name" value="POLYCYSTIN-1"/>
    <property type="match status" value="1"/>
</dbReference>
<reference evidence="8 9" key="1">
    <citation type="submission" date="2020-04" db="EMBL/GenBank/DDBJ databases">
        <title>Flammeovirga sp. SR4, a novel species isolated from seawater.</title>
        <authorList>
            <person name="Wang X."/>
        </authorList>
    </citation>
    <scope>NUCLEOTIDE SEQUENCE [LARGE SCALE GENOMIC DNA]</scope>
    <source>
        <strain evidence="8 9">ATCC 23126</strain>
    </source>
</reference>
<dbReference type="PROSITE" id="PS50093">
    <property type="entry name" value="PKD"/>
    <property type="match status" value="14"/>
</dbReference>
<feature type="domain" description="PKD" evidence="7">
    <location>
        <begin position="1600"/>
        <end position="1653"/>
    </location>
</feature>
<keyword evidence="4" id="KW-1133">Transmembrane helix</keyword>
<evidence type="ECO:0000256" key="6">
    <source>
        <dbReference type="SAM" id="SignalP"/>
    </source>
</evidence>
<name>A0A7X9RY54_9BACT</name>
<protein>
    <submittedName>
        <fullName evidence="8">DUF2341 domain-containing protein</fullName>
    </submittedName>
</protein>
<feature type="domain" description="PKD" evidence="7">
    <location>
        <begin position="1669"/>
        <end position="1734"/>
    </location>
</feature>
<feature type="domain" description="PKD" evidence="7">
    <location>
        <begin position="1266"/>
        <end position="1304"/>
    </location>
</feature>
<comment type="subcellular location">
    <subcellularLocation>
        <location evidence="1">Membrane</location>
        <topology evidence="1">Multi-pass membrane protein</topology>
    </subcellularLocation>
</comment>
<dbReference type="RefSeq" id="WP_169659108.1">
    <property type="nucleotide sequence ID" value="NZ_JABANE010000077.1"/>
</dbReference>
<evidence type="ECO:0000256" key="2">
    <source>
        <dbReference type="ARBA" id="ARBA00022692"/>
    </source>
</evidence>
<dbReference type="InterPro" id="IPR026341">
    <property type="entry name" value="T9SS_type_B"/>
</dbReference>
<dbReference type="InterPro" id="IPR035986">
    <property type="entry name" value="PKD_dom_sf"/>
</dbReference>
<gene>
    <name evidence="8" type="ORF">HHU12_23100</name>
</gene>
<feature type="domain" description="PKD" evidence="7">
    <location>
        <begin position="592"/>
        <end position="650"/>
    </location>
</feature>
<dbReference type="InterPro" id="IPR013783">
    <property type="entry name" value="Ig-like_fold"/>
</dbReference>
<evidence type="ECO:0000259" key="7">
    <source>
        <dbReference type="PROSITE" id="PS50093"/>
    </source>
</evidence>
<feature type="domain" description="PKD" evidence="7">
    <location>
        <begin position="1849"/>
        <end position="1887"/>
    </location>
</feature>
<feature type="domain" description="PKD" evidence="7">
    <location>
        <begin position="1011"/>
        <end position="1070"/>
    </location>
</feature>
<dbReference type="PANTHER" id="PTHR46730:SF1">
    <property type="entry name" value="PLAT DOMAIN-CONTAINING PROTEIN"/>
    <property type="match status" value="1"/>
</dbReference>
<dbReference type="InterPro" id="IPR000601">
    <property type="entry name" value="PKD_dom"/>
</dbReference>
<evidence type="ECO:0000256" key="4">
    <source>
        <dbReference type="ARBA" id="ARBA00022989"/>
    </source>
</evidence>
<dbReference type="GO" id="GO:0005261">
    <property type="term" value="F:monoatomic cation channel activity"/>
    <property type="evidence" value="ECO:0007669"/>
    <property type="project" value="TreeGrafter"/>
</dbReference>
<dbReference type="CDD" id="cd00146">
    <property type="entry name" value="PKD"/>
    <property type="match status" value="14"/>
</dbReference>
<dbReference type="Gene3D" id="2.60.40.10">
    <property type="entry name" value="Immunoglobulins"/>
    <property type="match status" value="17"/>
</dbReference>
<feature type="domain" description="PKD" evidence="7">
    <location>
        <begin position="1499"/>
        <end position="1551"/>
    </location>
</feature>
<feature type="domain" description="PKD" evidence="7">
    <location>
        <begin position="853"/>
        <end position="889"/>
    </location>
</feature>
<keyword evidence="9" id="KW-1185">Reference proteome</keyword>
<feature type="domain" description="PKD" evidence="7">
    <location>
        <begin position="1179"/>
        <end position="1234"/>
    </location>
</feature>
<dbReference type="EMBL" id="JABANE010000077">
    <property type="protein sequence ID" value="NME70881.1"/>
    <property type="molecule type" value="Genomic_DNA"/>
</dbReference>
<feature type="domain" description="PKD" evidence="7">
    <location>
        <begin position="1765"/>
        <end position="1806"/>
    </location>
</feature>
<keyword evidence="5" id="KW-0472">Membrane</keyword>
<evidence type="ECO:0000256" key="5">
    <source>
        <dbReference type="ARBA" id="ARBA00023136"/>
    </source>
</evidence>
<dbReference type="Pfam" id="PF13585">
    <property type="entry name" value="CHU_C"/>
    <property type="match status" value="1"/>
</dbReference>
<dbReference type="Pfam" id="PF10102">
    <property type="entry name" value="DUF2341"/>
    <property type="match status" value="1"/>
</dbReference>
<feature type="domain" description="PKD" evidence="7">
    <location>
        <begin position="679"/>
        <end position="730"/>
    </location>
</feature>
<feature type="domain" description="PKD" evidence="7">
    <location>
        <begin position="1436"/>
        <end position="1483"/>
    </location>
</feature>
<proteinExistence type="predicted"/>
<keyword evidence="6" id="KW-0732">Signal</keyword>
<comment type="caution">
    <text evidence="8">The sequence shown here is derived from an EMBL/GenBank/DDBJ whole genome shotgun (WGS) entry which is preliminary data.</text>
</comment>
<feature type="domain" description="PKD" evidence="7">
    <location>
        <begin position="1103"/>
        <end position="1151"/>
    </location>
</feature>
<evidence type="ECO:0000256" key="1">
    <source>
        <dbReference type="ARBA" id="ARBA00004141"/>
    </source>
</evidence>
<dbReference type="GO" id="GO:0006816">
    <property type="term" value="P:calcium ion transport"/>
    <property type="evidence" value="ECO:0007669"/>
    <property type="project" value="TreeGrafter"/>
</dbReference>
<dbReference type="Pfam" id="PF18911">
    <property type="entry name" value="PKD_4"/>
    <property type="match status" value="14"/>
</dbReference>
<accession>A0A7X9RY54</accession>
<sequence>MRSLIVLLLFSVNLFGQTCFTNYTNLQKIEIKNAGTIINDYQLKITINSEELISQDMMSSDGSDIRFKDQYGNILSYWIEDGSINTNQTNIWLRVPKIENGSNPIYFYYGNPHAVAQSSGENTFLYFDDFNLSFLNQEKWDTSCATSDANFHFNNGKIVIEGGSDNQPSNLSILQSKQSVNIPCTLEAKVDGISLTGESVFGFKSKYQEGLVIGANAETSSGFIKRYTDDECLTEDINSSGRSVVGDNVWKLTFDGRQASGNIGESLLSNLSSTSTISSSSILLGSTKGNAKVIVDYIFARSEEVEGITIVYNQAKSLVSEIVGNLEYCQGQNIQVSVPQIDGASYQWKFNSNIIVGNSNQLNIANCNLNHAGNYSLEITLEDNCIITKDISLSVSSLTDSGVLTGSNSICSVDMTKYQLELNNYVGEIKYWEYSETGDAPWIKIDNQSAIQEYKGLKKTQYFRVFVESNSCEGSYSNIQTVEVSPIAIGGDILEVSSQCPDENSGTLNLINYQGDILRWEKSLDNITFSPIPNVTNTLSFTDLQKSTYYRVVVENGACGSVYSSVREVNVESSPITEFDATEVCEGDPTVFTPDLISNDYTYQWDFGNGAFSSLNKPIHLYAKAGLYKVQLTLTSKNGCSYSTVQDVIVKTVPKVSFNVGEVCVNESTNFSNTTFYDGTSTLSYSWDFGDGQTSIEENPSHTYSTPGVYQVSVSVTTDDGCSAVVTKNVESFPVPEIDFIVENSCFGTPLIIKNLSSVQDGTVSYKWYLNDALGSVSTSFDPVFNTIPSGEYEIVLEATSTKGCVKTMKKLINVYPLPTADFVNTEVCIGSVTSFTNQSSIDQNIFTTSLHYSWDFGDGSVSIEENPTHKYEASGLYKAKLQITSTEGCVDVFEKYVRVWDTPVSAFKQENVCLGNPMLFTNQSNTSSGKLTYLWDFGDTNTSTSLNPTHNYAASGKYTVILEVTNSSGCKDSYQQEVIVNDQPVSDFTFSNVCIGSEIEFINESFALVSGVKTDTPSSFSYEWNFGDGTISREKDPHHLYKKSGSYTVELIIKSDEGCESSSKKVVNIYPEPTVDFTFTESCYGVATQFYNNSAIQSGTLTYSWDFGDGVTSSDKNPIHTYLSPGNYDVKLVVQSEFGCEKELFKEVTVNPLPVLDFIAQPVCDGQEMVFENLSTISNEGEITSYQWNFGDGTNSIDSAPRKLYTKAGKYTVTLKATSDQGCFEVFSKEVVVKEIPVPDFEVKNVCFGEAHQFTNTSWNIEGTATYLWDFGDGKTSTEENPSNTYVGTGSYEVSLTVTSEGGCTTVQRKMIESYPIPVIDFTVVNSCVGASLIIKNLSKVKDETISYKWYLNDALNSTSTSFDPSFNDVPSGEYKVTLEAVSSYGCTEKLTKTIQIYPKPIVEFTNSEVCIGNPTLFTNQSSIDQSIFTTTLNYSWDFGDGSVSSLENPVHEYEASGLYQVKLQVTSAEGCVSSFEKYVRVWDTPVAAFTQENVCFGQTMIFTNQSNTSSGQLSYVWDFGDGSSSTSLNPTHQYSSTGRYTVSLEVTNSSDCKDIYQQEVVVNDQPVSSFSFTNICIGNKMAFINESYAEINGEKIYTPSSFSYEWDFGDGTTSLEKDPQHLYTESGAYTVKLITKNNEGCELSSQYVVNVYPEPKVDFTFTQPCFGEATQFSNNSTIQTGVMSYLWDFGDGITSTDLSPNHIYSSPGAYTVKLVVQSEYGCVAEVDREVNVNPLPVLDFTALPVCDGQEMIFENQSSISKDGKIITYQWNFGDGTNSIDVSPRKTYLNTGKYTVVLKATSDQGCVEVFSKVVEVKEVPVPDFDVVNVCFGEAHQFNNISWNIDGTAAYLWDFGDGKTSTLKSPEHAYDIPGEYSVQLKVIANEGCFDIIEKPVITYGLPKVIISDEIEISQGFSTQLTATGGVNYLWSPATGLNNANISNPEASPKETTTYKVRVTDKYGCITEDEVTVYVKDDFRLFPMNVVTPDGNGKNDTWIVENIERYPEAKVQIFNRLGENIYTTTNYKNDWGAVQGTDILPDGSYYYIITSENFPKVYKGAITVLRNSNNYSSPQF</sequence>
<dbReference type="InterPro" id="IPR018765">
    <property type="entry name" value="DUF2341"/>
</dbReference>
<dbReference type="SMART" id="SM00089">
    <property type="entry name" value="PKD"/>
    <property type="match status" value="16"/>
</dbReference>